<evidence type="ECO:0000256" key="5">
    <source>
        <dbReference type="ARBA" id="ARBA00023242"/>
    </source>
</evidence>
<dbReference type="PROSITE" id="PS00028">
    <property type="entry name" value="ZINC_FINGER_C2H2_1"/>
    <property type="match status" value="7"/>
</dbReference>
<dbReference type="GO" id="GO:0008270">
    <property type="term" value="F:zinc ion binding"/>
    <property type="evidence" value="ECO:0007669"/>
    <property type="project" value="UniProtKB-KW"/>
</dbReference>
<dbReference type="Gene3D" id="3.30.160.60">
    <property type="entry name" value="Classic Zinc Finger"/>
    <property type="match status" value="3"/>
</dbReference>
<evidence type="ECO:0000256" key="1">
    <source>
        <dbReference type="ARBA" id="ARBA00022723"/>
    </source>
</evidence>
<feature type="region of interest" description="Disordered" evidence="7">
    <location>
        <begin position="132"/>
        <end position="154"/>
    </location>
</feature>
<keyword evidence="4" id="KW-0862">Zinc</keyword>
<dbReference type="PROSITE" id="PS50157">
    <property type="entry name" value="ZINC_FINGER_C2H2_2"/>
    <property type="match status" value="7"/>
</dbReference>
<sequence>MANRRKESIIFTALADLSRVPIVRLERVDRLCSYLQKSTLKVHLRKETFPENSECESNENPPSKQESSFTTKQMFPENHNKDTLTLEPPKKQYKLQKHSDQTSNEKLLNKSNILPEISKEAMCDKISPPMEKFSMKDSNSSTNNQPQTYSGSNSCDVFIRSNQKETTSTSWENTRTALNSLHYSGNTVSGVQVPEYSGNTAPRHSMSMDQNRFPYSGHNGPGMSAPTDNSFKLNPSAYNDVSRSMSNPISYSRNTALNPQTFQGNNNSDVNLITYPSNSPNLNSPSYSGSNMHSLTYSGYNMSTGSNVPVINSQTYATNRTGMNPNYSSSSAHVMNSSVYSGNGRSTALPSVYYGNNMSSMPLQAYSENSSTAVNSSVYSGNSGQTYSGNNSLAFSVSSGAQNYPTNSGMSMNVMDYINTSRGVKLITGDYCGNKDSKLNAHTYSVNSTSGYSASGVRSTMTYSGNSAAAATTTSSQTCSSFPANLIAQQYEVLQNYCDNSTPAINSADCQDSTWSNDYVTLNNLSTNGYQLDNCSLDFSNYMFSCQVCGSMLVLANDMIKHWRIHNGVDSLTCTACYVSFTDVLFLQAHWKAIHMGGICTDPGVILRPDDKVISELVCEVCGFIFSQFNSLEQHMFTAHINIQQWKYVASTQHNHKALQNIPGTNDHSMTNSTVLENNSVGTRQDTSIMEHQNILDESMMENKMDNIVESDVVLLEPKVKIEIFENSDDKSDNSSDVSGSSNEQDKPFKCRVCDISSSSLEELLEHWKIHIGADTMTCSMCKKTFTDLPFLQAHWRRSHMNAFQISSLVTRNSLLPDDSSSLPCDACGYAFPDFSELEQHMISSHVFSGPPQVPLRTREFCRQYTETSGDVKRGICDRTEVKKSDEINISKREEIRRKVNSSNFVKKTVSSDGCLVCGEIPNDMIKHLLTHTGLSSLECCLCGKDFVDVPFLQAHWRATHMNGEVRHTNHGIYVGNYKENVSYTGKFLCETCGCYVPQFSALEKHIVLTHTIIEPPYICKCGHRFSSEEELKRHISTCSW</sequence>
<reference evidence="9" key="1">
    <citation type="journal article" date="2023" name="IScience">
        <title>Live-bearing cockroach genome reveals convergent evolutionary mechanisms linked to viviparity in insects and beyond.</title>
        <authorList>
            <person name="Fouks B."/>
            <person name="Harrison M.C."/>
            <person name="Mikhailova A.A."/>
            <person name="Marchal E."/>
            <person name="English S."/>
            <person name="Carruthers M."/>
            <person name="Jennings E.C."/>
            <person name="Chiamaka E.L."/>
            <person name="Frigard R.A."/>
            <person name="Pippel M."/>
            <person name="Attardo G.M."/>
            <person name="Benoit J.B."/>
            <person name="Bornberg-Bauer E."/>
            <person name="Tobe S.S."/>
        </authorList>
    </citation>
    <scope>NUCLEOTIDE SEQUENCE</scope>
    <source>
        <strain evidence="9">Stay&amp;Tobe</strain>
    </source>
</reference>
<dbReference type="Proteomes" id="UP001233999">
    <property type="component" value="Unassembled WGS sequence"/>
</dbReference>
<dbReference type="Pfam" id="PF00096">
    <property type="entry name" value="zf-C2H2"/>
    <property type="match status" value="2"/>
</dbReference>
<dbReference type="AlphaFoldDB" id="A0AAD8EM96"/>
<evidence type="ECO:0000313" key="10">
    <source>
        <dbReference type="Proteomes" id="UP001233999"/>
    </source>
</evidence>
<reference evidence="9" key="2">
    <citation type="submission" date="2023-05" db="EMBL/GenBank/DDBJ databases">
        <authorList>
            <person name="Fouks B."/>
        </authorList>
    </citation>
    <scope>NUCLEOTIDE SEQUENCE</scope>
    <source>
        <strain evidence="9">Stay&amp;Tobe</strain>
        <tissue evidence="9">Testes</tissue>
    </source>
</reference>
<dbReference type="EMBL" id="JASPKZ010002695">
    <property type="protein sequence ID" value="KAJ9595064.1"/>
    <property type="molecule type" value="Genomic_DNA"/>
</dbReference>
<feature type="domain" description="C2H2-type" evidence="8">
    <location>
        <begin position="617"/>
        <end position="645"/>
    </location>
</feature>
<dbReference type="GO" id="GO:0001228">
    <property type="term" value="F:DNA-binding transcription activator activity, RNA polymerase II-specific"/>
    <property type="evidence" value="ECO:0007669"/>
    <property type="project" value="TreeGrafter"/>
</dbReference>
<organism evidence="9 10">
    <name type="scientific">Diploptera punctata</name>
    <name type="common">Pacific beetle cockroach</name>
    <dbReference type="NCBI Taxonomy" id="6984"/>
    <lineage>
        <taxon>Eukaryota</taxon>
        <taxon>Metazoa</taxon>
        <taxon>Ecdysozoa</taxon>
        <taxon>Arthropoda</taxon>
        <taxon>Hexapoda</taxon>
        <taxon>Insecta</taxon>
        <taxon>Pterygota</taxon>
        <taxon>Neoptera</taxon>
        <taxon>Polyneoptera</taxon>
        <taxon>Dictyoptera</taxon>
        <taxon>Blattodea</taxon>
        <taxon>Blaberoidea</taxon>
        <taxon>Blaberidae</taxon>
        <taxon>Diplopterinae</taxon>
        <taxon>Diploptera</taxon>
    </lineage>
</organism>
<keyword evidence="5" id="KW-0539">Nucleus</keyword>
<proteinExistence type="predicted"/>
<dbReference type="InterPro" id="IPR013087">
    <property type="entry name" value="Znf_C2H2_type"/>
</dbReference>
<keyword evidence="10" id="KW-1185">Reference proteome</keyword>
<accession>A0AAD8EM96</accession>
<name>A0AAD8EM96_DIPPU</name>
<feature type="compositionally biased region" description="Polar residues" evidence="7">
    <location>
        <begin position="101"/>
        <end position="112"/>
    </location>
</feature>
<dbReference type="PANTHER" id="PTHR24393:SF34">
    <property type="entry name" value="PR_SET DOMAIN 13"/>
    <property type="match status" value="1"/>
</dbReference>
<dbReference type="InterPro" id="IPR036236">
    <property type="entry name" value="Znf_C2H2_sf"/>
</dbReference>
<feature type="domain" description="C2H2-type" evidence="8">
    <location>
        <begin position="544"/>
        <end position="571"/>
    </location>
</feature>
<keyword evidence="3 6" id="KW-0863">Zinc-finger</keyword>
<evidence type="ECO:0000256" key="3">
    <source>
        <dbReference type="ARBA" id="ARBA00022771"/>
    </source>
</evidence>
<feature type="domain" description="C2H2-type" evidence="8">
    <location>
        <begin position="749"/>
        <end position="776"/>
    </location>
</feature>
<dbReference type="GO" id="GO:0005634">
    <property type="term" value="C:nucleus"/>
    <property type="evidence" value="ECO:0007669"/>
    <property type="project" value="TreeGrafter"/>
</dbReference>
<protein>
    <recommendedName>
        <fullName evidence="8">C2H2-type domain-containing protein</fullName>
    </recommendedName>
</protein>
<evidence type="ECO:0000259" key="8">
    <source>
        <dbReference type="PROSITE" id="PS50157"/>
    </source>
</evidence>
<evidence type="ECO:0000256" key="2">
    <source>
        <dbReference type="ARBA" id="ARBA00022737"/>
    </source>
</evidence>
<feature type="region of interest" description="Disordered" evidence="7">
    <location>
        <begin position="727"/>
        <end position="746"/>
    </location>
</feature>
<keyword evidence="2" id="KW-0677">Repeat</keyword>
<keyword evidence="1" id="KW-0479">Metal-binding</keyword>
<evidence type="ECO:0000313" key="9">
    <source>
        <dbReference type="EMBL" id="KAJ9595064.1"/>
    </source>
</evidence>
<dbReference type="GO" id="GO:0000978">
    <property type="term" value="F:RNA polymerase II cis-regulatory region sequence-specific DNA binding"/>
    <property type="evidence" value="ECO:0007669"/>
    <property type="project" value="TreeGrafter"/>
</dbReference>
<gene>
    <name evidence="9" type="ORF">L9F63_013629</name>
</gene>
<feature type="domain" description="C2H2-type" evidence="8">
    <location>
        <begin position="988"/>
        <end position="1016"/>
    </location>
</feature>
<feature type="region of interest" description="Disordered" evidence="7">
    <location>
        <begin position="48"/>
        <end position="71"/>
    </location>
</feature>
<feature type="compositionally biased region" description="Polar residues" evidence="7">
    <location>
        <begin position="136"/>
        <end position="154"/>
    </location>
</feature>
<feature type="domain" description="C2H2-type" evidence="8">
    <location>
        <begin position="823"/>
        <end position="851"/>
    </location>
</feature>
<dbReference type="SUPFAM" id="SSF57667">
    <property type="entry name" value="beta-beta-alpha zinc fingers"/>
    <property type="match status" value="3"/>
</dbReference>
<comment type="caution">
    <text evidence="9">The sequence shown here is derived from an EMBL/GenBank/DDBJ whole genome shotgun (WGS) entry which is preliminary data.</text>
</comment>
<evidence type="ECO:0000256" key="7">
    <source>
        <dbReference type="SAM" id="MobiDB-lite"/>
    </source>
</evidence>
<evidence type="ECO:0000256" key="4">
    <source>
        <dbReference type="ARBA" id="ARBA00022833"/>
    </source>
</evidence>
<dbReference type="PANTHER" id="PTHR24393">
    <property type="entry name" value="ZINC FINGER PROTEIN"/>
    <property type="match status" value="1"/>
</dbReference>
<feature type="domain" description="C2H2-type" evidence="8">
    <location>
        <begin position="938"/>
        <end position="966"/>
    </location>
</feature>
<feature type="region of interest" description="Disordered" evidence="7">
    <location>
        <begin position="93"/>
        <end position="113"/>
    </location>
</feature>
<dbReference type="SMART" id="SM00355">
    <property type="entry name" value="ZnF_C2H2"/>
    <property type="match status" value="8"/>
</dbReference>
<evidence type="ECO:0000256" key="6">
    <source>
        <dbReference type="PROSITE-ProRule" id="PRU00042"/>
    </source>
</evidence>
<feature type="domain" description="C2H2-type" evidence="8">
    <location>
        <begin position="777"/>
        <end position="805"/>
    </location>
</feature>